<evidence type="ECO:0000313" key="2">
    <source>
        <dbReference type="Proteomes" id="UP000745764"/>
    </source>
</evidence>
<proteinExistence type="predicted"/>
<dbReference type="OrthoDB" id="5387895at2759"/>
<dbReference type="AlphaFoldDB" id="A0A9N8KBY3"/>
<name>A0A9N8KBY3_9PEZI</name>
<evidence type="ECO:0000313" key="1">
    <source>
        <dbReference type="EMBL" id="CAD0106839.1"/>
    </source>
</evidence>
<feature type="non-terminal residue" evidence="1">
    <location>
        <position position="366"/>
    </location>
</feature>
<comment type="caution">
    <text evidence="1">The sequence shown here is derived from an EMBL/GenBank/DDBJ whole genome shotgun (WGS) entry which is preliminary data.</text>
</comment>
<protein>
    <submittedName>
        <fullName evidence="1">Uncharacterized protein</fullName>
    </submittedName>
</protein>
<reference evidence="1" key="1">
    <citation type="submission" date="2020-06" db="EMBL/GenBank/DDBJ databases">
        <authorList>
            <person name="Onetto C."/>
        </authorList>
    </citation>
    <scope>NUCLEOTIDE SEQUENCE</scope>
</reference>
<dbReference type="Proteomes" id="UP000745764">
    <property type="component" value="Unassembled WGS sequence"/>
</dbReference>
<gene>
    <name evidence="1" type="ORF">AWRI4620_LOCUS1094</name>
</gene>
<keyword evidence="2" id="KW-1185">Reference proteome</keyword>
<organism evidence="1 2">
    <name type="scientific">Aureobasidium uvarum</name>
    <dbReference type="NCBI Taxonomy" id="2773716"/>
    <lineage>
        <taxon>Eukaryota</taxon>
        <taxon>Fungi</taxon>
        <taxon>Dikarya</taxon>
        <taxon>Ascomycota</taxon>
        <taxon>Pezizomycotina</taxon>
        <taxon>Dothideomycetes</taxon>
        <taxon>Dothideomycetidae</taxon>
        <taxon>Dothideales</taxon>
        <taxon>Saccotheciaceae</taxon>
        <taxon>Aureobasidium</taxon>
    </lineage>
</organism>
<feature type="non-terminal residue" evidence="1">
    <location>
        <position position="1"/>
    </location>
</feature>
<sequence length="366" mass="41561">RIVTAVQTGLAYDVESLSPPSLKNATEGLCNNSISMVRCYERNNDFHFELQERIHVTIPDEGTPICSTCPNNGPRACRHIWWVDDQILSTAVPREARSRFKYQISNKGEAAREAEDDETLNFHTWLQDKGLGNLARRAGWWKQDPMDQQDTRLVEQTATHILSTFEPCGNEVIKQVKSQPFLLIALGAAVPEEERDFLHLTKIHSRIERIFFDFGYWMANRTPIDSNLDATAEALRVEVGRLRSFIIVHGQKKMAISLQIRIAGILLYTLEQLVQYAGDIQTNAAVPIPQYSGLSLQDRSLLHKLIDRNSPIVFVLPVLDLLDSKVLYGDMIQERVEALADKLRSGEEPCPPEYIRLLERVVGLDE</sequence>
<dbReference type="EMBL" id="CAINUL010000001">
    <property type="protein sequence ID" value="CAD0106839.1"/>
    <property type="molecule type" value="Genomic_DNA"/>
</dbReference>
<accession>A0A9N8KBY3</accession>